<sequence length="200" mass="22626">MPTVELSLHLETPPKNKMIRHNRTGGDEKPTNISCKRTEDRSLTVETSGFLGLSFERSHRHIDLMCKDHRNRPKPASLTTDQSQILKLTSLSSQYPARRTVYRLKLLISIPTWLSSGSLNSEFESCLIRQRTHDLCHYRCCDVEETHVLAGIGDTGGLLRSDDKGYAAAKYRTRVMAKTKVVEKDETLPFGESLNRIGLV</sequence>
<name>A0A6D2J5I5_9BRAS</name>
<organism evidence="1 2">
    <name type="scientific">Microthlaspi erraticum</name>
    <dbReference type="NCBI Taxonomy" id="1685480"/>
    <lineage>
        <taxon>Eukaryota</taxon>
        <taxon>Viridiplantae</taxon>
        <taxon>Streptophyta</taxon>
        <taxon>Embryophyta</taxon>
        <taxon>Tracheophyta</taxon>
        <taxon>Spermatophyta</taxon>
        <taxon>Magnoliopsida</taxon>
        <taxon>eudicotyledons</taxon>
        <taxon>Gunneridae</taxon>
        <taxon>Pentapetalae</taxon>
        <taxon>rosids</taxon>
        <taxon>malvids</taxon>
        <taxon>Brassicales</taxon>
        <taxon>Brassicaceae</taxon>
        <taxon>Coluteocarpeae</taxon>
        <taxon>Microthlaspi</taxon>
    </lineage>
</organism>
<dbReference type="Proteomes" id="UP000467841">
    <property type="component" value="Unassembled WGS sequence"/>
</dbReference>
<evidence type="ECO:0000313" key="2">
    <source>
        <dbReference type="Proteomes" id="UP000467841"/>
    </source>
</evidence>
<protein>
    <submittedName>
        <fullName evidence="1">Uncharacterized protein</fullName>
    </submittedName>
</protein>
<keyword evidence="2" id="KW-1185">Reference proteome</keyword>
<dbReference type="AlphaFoldDB" id="A0A6D2J5I5"/>
<evidence type="ECO:0000313" key="1">
    <source>
        <dbReference type="EMBL" id="CAA7038354.1"/>
    </source>
</evidence>
<accession>A0A6D2J5I5</accession>
<gene>
    <name evidence="1" type="ORF">MERR_LOCUS25589</name>
</gene>
<proteinExistence type="predicted"/>
<dbReference type="EMBL" id="CACVBM020001192">
    <property type="protein sequence ID" value="CAA7038354.1"/>
    <property type="molecule type" value="Genomic_DNA"/>
</dbReference>
<comment type="caution">
    <text evidence="1">The sequence shown here is derived from an EMBL/GenBank/DDBJ whole genome shotgun (WGS) entry which is preliminary data.</text>
</comment>
<reference evidence="1" key="1">
    <citation type="submission" date="2020-01" db="EMBL/GenBank/DDBJ databases">
        <authorList>
            <person name="Mishra B."/>
        </authorList>
    </citation>
    <scope>NUCLEOTIDE SEQUENCE [LARGE SCALE GENOMIC DNA]</scope>
</reference>